<dbReference type="Proteomes" id="UP001246858">
    <property type="component" value="Unassembled WGS sequence"/>
</dbReference>
<gene>
    <name evidence="1" type="ORF">J2X78_001879</name>
</gene>
<proteinExistence type="predicted"/>
<protein>
    <submittedName>
        <fullName evidence="1">Uncharacterized protein</fullName>
    </submittedName>
</protein>
<dbReference type="EMBL" id="JAVDTF010000001">
    <property type="protein sequence ID" value="MDR6783327.1"/>
    <property type="molecule type" value="Genomic_DNA"/>
</dbReference>
<reference evidence="1" key="1">
    <citation type="submission" date="2023-07" db="EMBL/GenBank/DDBJ databases">
        <title>Sorghum-associated microbial communities from plants grown in Nebraska, USA.</title>
        <authorList>
            <person name="Schachtman D."/>
        </authorList>
    </citation>
    <scope>NUCLEOTIDE SEQUENCE</scope>
    <source>
        <strain evidence="1">2697</strain>
    </source>
</reference>
<comment type="caution">
    <text evidence="1">The sequence shown here is derived from an EMBL/GenBank/DDBJ whole genome shotgun (WGS) entry which is preliminary data.</text>
</comment>
<sequence length="215" mass="23233">MGIIRQGILGGFRNKTGSVVGAYWRNRDVIRGLPRASNKAATQLQINQRFKFGMVTAFVARLSGFIDMGFGSGGGSTSAMNQAVAYHLSNAITGVAPNFTIDYTKVKINKGKLLLANGIQVAITAAARIDFTWLNTVPDGKYKDATDRANVVVYNPTKDTFVVLPSAAARSALGYNLIVPPDYSGDQVHCYISFSSIIHKKLVSDSEYIGEFTVL</sequence>
<evidence type="ECO:0000313" key="2">
    <source>
        <dbReference type="Proteomes" id="UP001246858"/>
    </source>
</evidence>
<evidence type="ECO:0000313" key="1">
    <source>
        <dbReference type="EMBL" id="MDR6783327.1"/>
    </source>
</evidence>
<name>A0ACC6KVR6_9SPHI</name>
<organism evidence="1 2">
    <name type="scientific">Pedobacter africanus</name>
    <dbReference type="NCBI Taxonomy" id="151894"/>
    <lineage>
        <taxon>Bacteria</taxon>
        <taxon>Pseudomonadati</taxon>
        <taxon>Bacteroidota</taxon>
        <taxon>Sphingobacteriia</taxon>
        <taxon>Sphingobacteriales</taxon>
        <taxon>Sphingobacteriaceae</taxon>
        <taxon>Pedobacter</taxon>
    </lineage>
</organism>
<keyword evidence="2" id="KW-1185">Reference proteome</keyword>
<accession>A0ACC6KVR6</accession>